<keyword evidence="14" id="KW-0391">Immunity</keyword>
<dbReference type="GO" id="GO:0071818">
    <property type="term" value="C:BAT3 complex"/>
    <property type="evidence" value="ECO:0007669"/>
    <property type="project" value="TreeGrafter"/>
</dbReference>
<dbReference type="GeneTree" id="ENSGT00390000016199"/>
<organism evidence="25 26">
    <name type="scientific">Anabas testudineus</name>
    <name type="common">Climbing perch</name>
    <name type="synonym">Anthias testudineus</name>
    <dbReference type="NCBI Taxonomy" id="64144"/>
    <lineage>
        <taxon>Eukaryota</taxon>
        <taxon>Metazoa</taxon>
        <taxon>Chordata</taxon>
        <taxon>Craniata</taxon>
        <taxon>Vertebrata</taxon>
        <taxon>Euteleostomi</taxon>
        <taxon>Actinopterygii</taxon>
        <taxon>Neopterygii</taxon>
        <taxon>Teleostei</taxon>
        <taxon>Neoteleostei</taxon>
        <taxon>Acanthomorphata</taxon>
        <taxon>Anabantaria</taxon>
        <taxon>Anabantiformes</taxon>
        <taxon>Anabantoidei</taxon>
        <taxon>Anabantidae</taxon>
        <taxon>Anabas</taxon>
    </lineage>
</organism>
<evidence type="ECO:0000256" key="11">
    <source>
        <dbReference type="ARBA" id="ARBA00022737"/>
    </source>
</evidence>
<evidence type="ECO:0000256" key="15">
    <source>
        <dbReference type="ARBA" id="ARBA00022871"/>
    </source>
</evidence>
<keyword evidence="15" id="KW-0744">Spermatogenesis</keyword>
<comment type="function">
    <text evidence="21">Involved in DNA damage-induced apoptosis: following DNA damage, accumulates in the nucleus and forms a complex with p300/EP300, enhancing p300/EP300-mediated p53/TP53 acetylation leading to increase p53/TP53 transcriptional activity. When nuclear, may also act as a component of some chromatin regulator complex that regulates histone 3 'Lys-4' dimethylation (H3K4me2).</text>
</comment>
<dbReference type="Gene3D" id="3.10.20.90">
    <property type="entry name" value="Phosphatidylinositol 3-kinase Catalytic Subunit, Chain A, domain 1"/>
    <property type="match status" value="1"/>
</dbReference>
<dbReference type="PROSITE" id="PS00299">
    <property type="entry name" value="UBIQUITIN_1"/>
    <property type="match status" value="1"/>
</dbReference>
<evidence type="ECO:0000256" key="7">
    <source>
        <dbReference type="ARBA" id="ARBA00022490"/>
    </source>
</evidence>
<evidence type="ECO:0000256" key="9">
    <source>
        <dbReference type="ARBA" id="ARBA00022553"/>
    </source>
</evidence>
<dbReference type="GO" id="GO:0002376">
    <property type="term" value="P:immune system process"/>
    <property type="evidence" value="ECO:0007669"/>
    <property type="project" value="UniProtKB-KW"/>
</dbReference>
<name>A0A7N6F9M9_ANATE</name>
<keyword evidence="12" id="KW-0221">Differentiation</keyword>
<feature type="region of interest" description="Disordered" evidence="23">
    <location>
        <begin position="172"/>
        <end position="216"/>
    </location>
</feature>
<dbReference type="InterPro" id="IPR048926">
    <property type="entry name" value="Bag6_BAGS"/>
</dbReference>
<feature type="domain" description="Ubiquitin-like" evidence="24">
    <location>
        <begin position="8"/>
        <end position="69"/>
    </location>
</feature>
<feature type="region of interest" description="Disordered" evidence="23">
    <location>
        <begin position="575"/>
        <end position="598"/>
    </location>
</feature>
<dbReference type="Pfam" id="PF20960">
    <property type="entry name" value="Bag6_BAGS"/>
    <property type="match status" value="1"/>
</dbReference>
<proteinExistence type="predicted"/>
<dbReference type="Pfam" id="PF00240">
    <property type="entry name" value="ubiquitin"/>
    <property type="match status" value="1"/>
</dbReference>
<comment type="function">
    <text evidence="1">Released extracellularly via exosomes, it is a ligand of the natural killer/NK cells receptor NCR3 and stimulates NK cells cytotoxicity. It may thereby trigger NK cells cytotoxicity against neighboring tumor cells and immature myeloid dendritic cells (DC).</text>
</comment>
<evidence type="ECO:0000313" key="25">
    <source>
        <dbReference type="Ensembl" id="ENSATEP00000045531.1"/>
    </source>
</evidence>
<dbReference type="AlphaFoldDB" id="A0A7N6F9M9"/>
<comment type="subcellular location">
    <subcellularLocation>
        <location evidence="3">Cytoplasm</location>
        <location evidence="3">Cytosol</location>
    </subcellularLocation>
    <subcellularLocation>
        <location evidence="2">Nucleus</location>
    </subcellularLocation>
    <subcellularLocation>
        <location evidence="4">Secreted</location>
        <location evidence="4">Extracellular exosome</location>
    </subcellularLocation>
</comment>
<feature type="region of interest" description="Disordered" evidence="23">
    <location>
        <begin position="985"/>
        <end position="1013"/>
    </location>
</feature>
<keyword evidence="11" id="KW-0677">Repeat</keyword>
<dbReference type="GO" id="GO:0005576">
    <property type="term" value="C:extracellular region"/>
    <property type="evidence" value="ECO:0007669"/>
    <property type="project" value="UniProtKB-SubCell"/>
</dbReference>
<dbReference type="PANTHER" id="PTHR15204:SF0">
    <property type="entry name" value="LARGE PROLINE-RICH PROTEIN BAG6"/>
    <property type="match status" value="1"/>
</dbReference>
<sequence length="1013" mass="109893">MPESSGRIEVTVKTLDSQSRSYKVRGELTVKQFKGHIASSVEIPVDKQRLIYQGRVLQDDRTLTEYNVDGKVIHLVERAPPQATVSGSVGAGVSTGGAENGNSSSHASSQDAPHDRNGNSYVMLGTFNLPSNGSVDVQINLDQSVQSEPRMRLQLAENLLRDTRSLIHRLEGVSSDTSSHPELEVPQSSSSPPLPSFPVGEAAASQPMDTSSAPAPASVELTARVLFVPSHPSPAEFVEVLSEVRRVEERLRPFIERTHSILGAATSADYNNNTQEREEDQRILNLVGDALRLLGNTLVVLSDLRCNLATSPPRHLYVVRPMVHYAHPVLPHMPIPINLGTTVTMTSNGRQSAEGQRLPSQGSGQSDHQAASQAPSPPSNGAPHQQDQGGPRVIRITHQTMEPVVMMQMNIDGMLSWDLTTRMTPVHFPGLPPEFMQAIVHQISHQAAAMAAAASVGHPAQMVSVPDSTSSAEATASPQAPHPAQARVVITRPSFSPRLPQPVGTRGTTINLRATVPTAGQQPGQVSPAQRCQMSSLSEYPPDFCILLHFTHLSPHYLADFFHFFAVSAQPPVSGLGSPVPPQTTGPAPSHARTGAGGDTLSPELFTGIVQGVLSTMMSSLGAQQGNGESIAQFIQRLSQTSNLFTPGSGDAVGFFGDLLSLVCQSFSMVDMVLLLHGNAQPLSRIQPQLTDFFTEHYLQGREPTDDNIATAAEDLINGLEEYIAESFATVVVREGVDIVQTNLSFLRQQFTRMASHILRCNDPTFGPRLLLLCTQALFECLALNLYCLGGEQTALTAVINHRIRRMSAEVNPSLVNWLTSMMSMRLHVILEHNPVTEDQIMHYVIYTQVGNTLISDLSPVAATTAEEAMASSDDTPAGREEATPEAEPWAAAVPPEWVPIIRHDMLSQRKIKAQPPLSDAYLHGMPAKRRKTSQCEGPHLSLSDAVSRAARTAGVLPVTAPNSLQGELERPELQEAYTKQVKSDIKQRVRDDPDYNAQRFPKTHRAFSIEES</sequence>
<evidence type="ECO:0000256" key="8">
    <source>
        <dbReference type="ARBA" id="ARBA00022525"/>
    </source>
</evidence>
<evidence type="ECO:0000256" key="22">
    <source>
        <dbReference type="ARBA" id="ARBA00046936"/>
    </source>
</evidence>
<dbReference type="GO" id="GO:0007283">
    <property type="term" value="P:spermatogenesis"/>
    <property type="evidence" value="ECO:0007669"/>
    <property type="project" value="UniProtKB-KW"/>
</dbReference>
<evidence type="ECO:0000256" key="19">
    <source>
        <dbReference type="ARBA" id="ARBA00029739"/>
    </source>
</evidence>
<comment type="subunit">
    <text evidence="22">Component of the BAG6/BAT3 complex, also named BAT3 complex, at least composed of BAG6, UBL4A and GET4/TRC35. Interacts with GET4; the interaction is direct and localizes BAG6 in the cytosol. Interacts with UBL4A; the interaction is direct and required for UBL4A protein stability. Interacts with AIFM1. Interacts with HSPA2. Interacts with CTCFL. Interacts with p300/EP300. Interacts (via ubiquitin-like domain) with RNF126; required for BAG6-dependent ubiquitination of proteins mislocalized to the cytosol. Interacts (via ubiquitin-like domain) with SGTA; SGTA competes with RNF126 by binding the same region of BAG6, thereby promoting deubiquitination of BAG6-target proteins and rescuing them from degradation. Interacts with ricin A chain. Interacts with VCP and AMFR; both form the VCP/p97-AMFR/gp78 complex. Interacts with SYVN1. Interacts with USP13; the interaction is direct and may mediate UBL4A deubiquitination. Interacts with ZFAND2B. Interacts with KPNA2. Interacts with UBQLN4.</text>
</comment>
<dbReference type="GO" id="GO:0030154">
    <property type="term" value="P:cell differentiation"/>
    <property type="evidence" value="ECO:0007669"/>
    <property type="project" value="UniProtKB-KW"/>
</dbReference>
<keyword evidence="26" id="KW-1185">Reference proteome</keyword>
<feature type="compositionally biased region" description="Polar residues" evidence="23">
    <location>
        <begin position="341"/>
        <end position="374"/>
    </location>
</feature>
<feature type="region of interest" description="Disordered" evidence="23">
    <location>
        <begin position="462"/>
        <end position="485"/>
    </location>
</feature>
<feature type="region of interest" description="Disordered" evidence="23">
    <location>
        <begin position="865"/>
        <end position="890"/>
    </location>
</feature>
<evidence type="ECO:0000256" key="3">
    <source>
        <dbReference type="ARBA" id="ARBA00004514"/>
    </source>
</evidence>
<evidence type="ECO:0000256" key="2">
    <source>
        <dbReference type="ARBA" id="ARBA00004123"/>
    </source>
</evidence>
<dbReference type="InterPro" id="IPR029071">
    <property type="entry name" value="Ubiquitin-like_domsf"/>
</dbReference>
<dbReference type="FunFam" id="3.10.20.90:FF:000041">
    <property type="entry name" value="large proline-rich protein BAG6 isoform X1"/>
    <property type="match status" value="1"/>
</dbReference>
<evidence type="ECO:0000256" key="18">
    <source>
        <dbReference type="ARBA" id="ARBA00023242"/>
    </source>
</evidence>
<dbReference type="Ensembl" id="ENSATET00000058771.2">
    <property type="protein sequence ID" value="ENSATEP00000045531.1"/>
    <property type="gene ID" value="ENSATEG00000012682.3"/>
</dbReference>
<keyword evidence="7" id="KW-0963">Cytoplasm</keyword>
<evidence type="ECO:0000256" key="14">
    <source>
        <dbReference type="ARBA" id="ARBA00022859"/>
    </source>
</evidence>
<protein>
    <recommendedName>
        <fullName evidence="5">Large proline-rich protein BAG6</fullName>
    </recommendedName>
    <alternativeName>
        <fullName evidence="20">BCL2-associated athanogene 6</fullName>
    </alternativeName>
    <alternativeName>
        <fullName evidence="19">HLA-B-associated transcript 3</fullName>
    </alternativeName>
</protein>
<evidence type="ECO:0000256" key="13">
    <source>
        <dbReference type="ARBA" id="ARBA00022853"/>
    </source>
</evidence>
<dbReference type="GO" id="GO:0051787">
    <property type="term" value="F:misfolded protein binding"/>
    <property type="evidence" value="ECO:0007669"/>
    <property type="project" value="TreeGrafter"/>
</dbReference>
<keyword evidence="8" id="KW-0964">Secreted</keyword>
<evidence type="ECO:0000256" key="5">
    <source>
        <dbReference type="ARBA" id="ARBA00021614"/>
    </source>
</evidence>
<reference evidence="25" key="3">
    <citation type="submission" date="2025-09" db="UniProtKB">
        <authorList>
            <consortium name="Ensembl"/>
        </authorList>
    </citation>
    <scope>IDENTIFICATION</scope>
</reference>
<dbReference type="GO" id="GO:0031593">
    <property type="term" value="F:polyubiquitin modification-dependent protein binding"/>
    <property type="evidence" value="ECO:0007669"/>
    <property type="project" value="TreeGrafter"/>
</dbReference>
<keyword evidence="9" id="KW-0597">Phosphoprotein</keyword>
<reference evidence="25" key="2">
    <citation type="submission" date="2025-08" db="UniProtKB">
        <authorList>
            <consortium name="Ensembl"/>
        </authorList>
    </citation>
    <scope>IDENTIFICATION</scope>
</reference>
<evidence type="ECO:0000256" key="12">
    <source>
        <dbReference type="ARBA" id="ARBA00022782"/>
    </source>
</evidence>
<evidence type="ECO:0000256" key="4">
    <source>
        <dbReference type="ARBA" id="ARBA00004550"/>
    </source>
</evidence>
<keyword evidence="18" id="KW-0539">Nucleus</keyword>
<evidence type="ECO:0000256" key="23">
    <source>
        <dbReference type="SAM" id="MobiDB-lite"/>
    </source>
</evidence>
<evidence type="ECO:0000259" key="24">
    <source>
        <dbReference type="PROSITE" id="PS50053"/>
    </source>
</evidence>
<evidence type="ECO:0000256" key="21">
    <source>
        <dbReference type="ARBA" id="ARBA00046003"/>
    </source>
</evidence>
<dbReference type="InterPro" id="IPR000626">
    <property type="entry name" value="Ubiquitin-like_dom"/>
</dbReference>
<dbReference type="SMART" id="SM00213">
    <property type="entry name" value="UBQ"/>
    <property type="match status" value="1"/>
</dbReference>
<feature type="region of interest" description="Disordered" evidence="23">
    <location>
        <begin position="83"/>
        <end position="121"/>
    </location>
</feature>
<feature type="compositionally biased region" description="Basic and acidic residues" evidence="23">
    <location>
        <begin position="985"/>
        <end position="994"/>
    </location>
</feature>
<dbReference type="PANTHER" id="PTHR15204">
    <property type="entry name" value="LARGE PROLINE-RICH PROTEIN BAG6"/>
    <property type="match status" value="1"/>
</dbReference>
<keyword evidence="17" id="KW-0143">Chaperone</keyword>
<accession>A0A7N6F9M9</accession>
<evidence type="ECO:0000256" key="10">
    <source>
        <dbReference type="ARBA" id="ARBA00022703"/>
    </source>
</evidence>
<feature type="compositionally biased region" description="Gly residues" evidence="23">
    <location>
        <begin position="89"/>
        <end position="99"/>
    </location>
</feature>
<reference evidence="25" key="1">
    <citation type="submission" date="2021-04" db="EMBL/GenBank/DDBJ databases">
        <authorList>
            <consortium name="Wellcome Sanger Institute Data Sharing"/>
        </authorList>
    </citation>
    <scope>NUCLEOTIDE SEQUENCE [LARGE SCALE GENOMIC DNA]</scope>
</reference>
<evidence type="ECO:0000256" key="16">
    <source>
        <dbReference type="ARBA" id="ARBA00022990"/>
    </source>
</evidence>
<keyword evidence="16" id="KW-0007">Acetylation</keyword>
<dbReference type="GO" id="GO:0036503">
    <property type="term" value="P:ERAD pathway"/>
    <property type="evidence" value="ECO:0007669"/>
    <property type="project" value="TreeGrafter"/>
</dbReference>
<dbReference type="SUPFAM" id="SSF54236">
    <property type="entry name" value="Ubiquitin-like"/>
    <property type="match status" value="1"/>
</dbReference>
<dbReference type="Proteomes" id="UP000265040">
    <property type="component" value="Chromosome 11"/>
</dbReference>
<evidence type="ECO:0000256" key="17">
    <source>
        <dbReference type="ARBA" id="ARBA00023186"/>
    </source>
</evidence>
<keyword evidence="13" id="KW-0156">Chromatin regulator</keyword>
<keyword evidence="6" id="KW-0813">Transport</keyword>
<keyword evidence="10" id="KW-0053">Apoptosis</keyword>
<dbReference type="GO" id="GO:0006325">
    <property type="term" value="P:chromatin organization"/>
    <property type="evidence" value="ECO:0007669"/>
    <property type="project" value="UniProtKB-KW"/>
</dbReference>
<dbReference type="CDD" id="cd01809">
    <property type="entry name" value="Ubl_BAG6"/>
    <property type="match status" value="1"/>
</dbReference>
<feature type="compositionally biased region" description="Polar residues" evidence="23">
    <location>
        <begin position="100"/>
        <end position="111"/>
    </location>
</feature>
<evidence type="ECO:0000256" key="1">
    <source>
        <dbReference type="ARBA" id="ARBA00002067"/>
    </source>
</evidence>
<dbReference type="InterPro" id="IPR021925">
    <property type="entry name" value="BAG6"/>
</dbReference>
<dbReference type="InterPro" id="IPR019954">
    <property type="entry name" value="Ubiquitin_CS"/>
</dbReference>
<dbReference type="GO" id="GO:0006915">
    <property type="term" value="P:apoptotic process"/>
    <property type="evidence" value="ECO:0007669"/>
    <property type="project" value="UniProtKB-KW"/>
</dbReference>
<evidence type="ECO:0000256" key="6">
    <source>
        <dbReference type="ARBA" id="ARBA00022448"/>
    </source>
</evidence>
<feature type="compositionally biased region" description="Polar residues" evidence="23">
    <location>
        <begin position="466"/>
        <end position="478"/>
    </location>
</feature>
<evidence type="ECO:0000313" key="26">
    <source>
        <dbReference type="Proteomes" id="UP000265040"/>
    </source>
</evidence>
<dbReference type="PROSITE" id="PS50053">
    <property type="entry name" value="UBIQUITIN_2"/>
    <property type="match status" value="1"/>
</dbReference>
<evidence type="ECO:0000256" key="20">
    <source>
        <dbReference type="ARBA" id="ARBA00030033"/>
    </source>
</evidence>
<dbReference type="Pfam" id="PF12057">
    <property type="entry name" value="BAG6"/>
    <property type="match status" value="1"/>
</dbReference>
<feature type="region of interest" description="Disordered" evidence="23">
    <location>
        <begin position="341"/>
        <end position="389"/>
    </location>
</feature>
<dbReference type="GO" id="GO:0005634">
    <property type="term" value="C:nucleus"/>
    <property type="evidence" value="ECO:0007669"/>
    <property type="project" value="UniProtKB-SubCell"/>
</dbReference>